<evidence type="ECO:0000256" key="4">
    <source>
        <dbReference type="ARBA" id="ARBA00031123"/>
    </source>
</evidence>
<gene>
    <name evidence="6" type="ORF">PBRA_001661</name>
</gene>
<dbReference type="OrthoDB" id="311172at2759"/>
<dbReference type="PANTHER" id="PTHR43190">
    <property type="entry name" value="N-ACETYL-D-GLUCOSAMINE KINASE"/>
    <property type="match status" value="1"/>
</dbReference>
<evidence type="ECO:0000313" key="7">
    <source>
        <dbReference type="Proteomes" id="UP000039324"/>
    </source>
</evidence>
<dbReference type="EMBL" id="CDSF01000101">
    <property type="protein sequence ID" value="CEP00608.1"/>
    <property type="molecule type" value="Genomic_DNA"/>
</dbReference>
<dbReference type="Pfam" id="PF01869">
    <property type="entry name" value="BcrAD_BadFG"/>
    <property type="match status" value="1"/>
</dbReference>
<dbReference type="Proteomes" id="UP000039324">
    <property type="component" value="Unassembled WGS sequence"/>
</dbReference>
<dbReference type="InterPro" id="IPR002731">
    <property type="entry name" value="ATPase_BadF"/>
</dbReference>
<dbReference type="AlphaFoldDB" id="A0A0G4IZ67"/>
<dbReference type="CDD" id="cd24081">
    <property type="entry name" value="ASKHA_NBD_DdNAGK-like"/>
    <property type="match status" value="1"/>
</dbReference>
<dbReference type="InterPro" id="IPR052519">
    <property type="entry name" value="Euk-type_GlcNAc_Kinase"/>
</dbReference>
<reference evidence="6 7" key="1">
    <citation type="submission" date="2015-02" db="EMBL/GenBank/DDBJ databases">
        <authorList>
            <person name="Chooi Y.-H."/>
        </authorList>
    </citation>
    <scope>NUCLEOTIDE SEQUENCE [LARGE SCALE GENOMIC DNA]</scope>
    <source>
        <strain evidence="6">E3</strain>
    </source>
</reference>
<dbReference type="GO" id="GO:0045127">
    <property type="term" value="F:N-acetylglucosamine kinase activity"/>
    <property type="evidence" value="ECO:0007669"/>
    <property type="project" value="UniProtKB-EC"/>
</dbReference>
<comment type="similarity">
    <text evidence="1">Belongs to the eukaryotic-type N-acetylglucosamine kinase family.</text>
</comment>
<dbReference type="PANTHER" id="PTHR43190:SF3">
    <property type="entry name" value="N-ACETYL-D-GLUCOSAMINE KINASE"/>
    <property type="match status" value="1"/>
</dbReference>
<dbReference type="Gene3D" id="3.30.420.40">
    <property type="match status" value="2"/>
</dbReference>
<organism evidence="6 7">
    <name type="scientific">Plasmodiophora brassicae</name>
    <name type="common">Clubroot disease agent</name>
    <dbReference type="NCBI Taxonomy" id="37360"/>
    <lineage>
        <taxon>Eukaryota</taxon>
        <taxon>Sar</taxon>
        <taxon>Rhizaria</taxon>
        <taxon>Endomyxa</taxon>
        <taxon>Phytomyxea</taxon>
        <taxon>Plasmodiophorida</taxon>
        <taxon>Plasmodiophoridae</taxon>
        <taxon>Plasmodiophora</taxon>
    </lineage>
</organism>
<dbReference type="EC" id="2.7.1.59" evidence="2"/>
<dbReference type="STRING" id="37360.A0A0G4IZ67"/>
<sequence length="343" mass="35441">MTGVEVEDPVGVGIDGGGSYTKVVIVSMATGEFLSGPDAIVTGPANWNSVGAEAAQRAIREALTGALKVAGRPARDVVAIAACISGLHTDADASMVISWLQPDFPNALVEAFNDVVAAVVSGTNGVLNGFAVIAGTGSNCMAVEGAHQEFAGGWGPLLGSGGSGHSISSAALAACCRAIDGRGPSTILMEKALGWDAGSFSSVILGWMYDNGGRRTWAEVVWQTVSKAFCYSVADHICQASLAPVVFNAEAAGDPVAVSIIKDAAAEQALAVETVARKMGWTDDDCPPRPLVLVGSLWKQPSMLHSFVDELNLRKVPHRIVLPDISAAQGAALLARRSYLARE</sequence>
<feature type="domain" description="ATPase BadF/BadG/BcrA/BcrD type" evidence="5">
    <location>
        <begin position="12"/>
        <end position="335"/>
    </location>
</feature>
<keyword evidence="7" id="KW-1185">Reference proteome</keyword>
<evidence type="ECO:0000259" key="5">
    <source>
        <dbReference type="Pfam" id="PF01869"/>
    </source>
</evidence>
<protein>
    <recommendedName>
        <fullName evidence="3">N-acetyl-D-glucosamine kinase</fullName>
        <ecNumber evidence="2">2.7.1.59</ecNumber>
    </recommendedName>
    <alternativeName>
        <fullName evidence="4">GlcNAc kinase</fullName>
    </alternativeName>
</protein>
<proteinExistence type="inferred from homology"/>
<dbReference type="InterPro" id="IPR043129">
    <property type="entry name" value="ATPase_NBD"/>
</dbReference>
<evidence type="ECO:0000256" key="2">
    <source>
        <dbReference type="ARBA" id="ARBA00012122"/>
    </source>
</evidence>
<evidence type="ECO:0000256" key="1">
    <source>
        <dbReference type="ARBA" id="ARBA00006198"/>
    </source>
</evidence>
<evidence type="ECO:0000256" key="3">
    <source>
        <dbReference type="ARBA" id="ARBA00014974"/>
    </source>
</evidence>
<dbReference type="SUPFAM" id="SSF53067">
    <property type="entry name" value="Actin-like ATPase domain"/>
    <property type="match status" value="2"/>
</dbReference>
<accession>A0A0G4IZ67</accession>
<name>A0A0G4IZ67_PLABS</name>
<evidence type="ECO:0000313" key="6">
    <source>
        <dbReference type="EMBL" id="CEP00608.1"/>
    </source>
</evidence>